<feature type="transmembrane region" description="Helical" evidence="1">
    <location>
        <begin position="12"/>
        <end position="28"/>
    </location>
</feature>
<organism evidence="2 3">
    <name type="scientific">Streptomyces camponoticapitis</name>
    <dbReference type="NCBI Taxonomy" id="1616125"/>
    <lineage>
        <taxon>Bacteria</taxon>
        <taxon>Bacillati</taxon>
        <taxon>Actinomycetota</taxon>
        <taxon>Actinomycetes</taxon>
        <taxon>Kitasatosporales</taxon>
        <taxon>Streptomycetaceae</taxon>
        <taxon>Streptomyces</taxon>
    </lineage>
</organism>
<name>A0ABQ2EWG6_9ACTN</name>
<keyword evidence="1" id="KW-0812">Transmembrane</keyword>
<keyword evidence="3" id="KW-1185">Reference proteome</keyword>
<evidence type="ECO:0000256" key="1">
    <source>
        <dbReference type="SAM" id="Phobius"/>
    </source>
</evidence>
<gene>
    <name evidence="2" type="ORF">GCM10011583_70250</name>
</gene>
<proteinExistence type="predicted"/>
<accession>A0ABQ2EWG6</accession>
<comment type="caution">
    <text evidence="2">The sequence shown here is derived from an EMBL/GenBank/DDBJ whole genome shotgun (WGS) entry which is preliminary data.</text>
</comment>
<feature type="transmembrane region" description="Helical" evidence="1">
    <location>
        <begin position="48"/>
        <end position="71"/>
    </location>
</feature>
<dbReference type="EMBL" id="BMMV01000036">
    <property type="protein sequence ID" value="GGK28205.1"/>
    <property type="molecule type" value="Genomic_DNA"/>
</dbReference>
<evidence type="ECO:0000313" key="3">
    <source>
        <dbReference type="Proteomes" id="UP000660265"/>
    </source>
</evidence>
<keyword evidence="1" id="KW-0472">Membrane</keyword>
<dbReference type="Proteomes" id="UP000660265">
    <property type="component" value="Unassembled WGS sequence"/>
</dbReference>
<keyword evidence="1" id="KW-1133">Transmembrane helix</keyword>
<protein>
    <submittedName>
        <fullName evidence="2">Uncharacterized protein</fullName>
    </submittedName>
</protein>
<evidence type="ECO:0000313" key="2">
    <source>
        <dbReference type="EMBL" id="GGK28205.1"/>
    </source>
</evidence>
<dbReference type="RefSeq" id="WP_189111643.1">
    <property type="nucleotide sequence ID" value="NZ_BMMV01000036.1"/>
</dbReference>
<reference evidence="3" key="1">
    <citation type="journal article" date="2019" name="Int. J. Syst. Evol. Microbiol.">
        <title>The Global Catalogue of Microorganisms (GCM) 10K type strain sequencing project: providing services to taxonomists for standard genome sequencing and annotation.</title>
        <authorList>
            <consortium name="The Broad Institute Genomics Platform"/>
            <consortium name="The Broad Institute Genome Sequencing Center for Infectious Disease"/>
            <person name="Wu L."/>
            <person name="Ma J."/>
        </authorList>
    </citation>
    <scope>NUCLEOTIDE SEQUENCE [LARGE SCALE GENOMIC DNA]</scope>
    <source>
        <strain evidence="3">CGMCC 4.7275</strain>
    </source>
</reference>
<sequence length="185" mass="19038">MTVTGWRSTHDLGLAVWFGGALMGAVAVNRAGEGEEAASTEGVAAHGWALWAPVNAMAIAAHLAGGAAVLADNAPRVAAQKGVMATTVAKLAVTAGALAATAYSGVLGSKVKLAASHKPSHREKAERHPIDLDSARRQLKIAQWAVPALTGTLVILNAWQGEQQRPAEQAGGILERARRMADLAS</sequence>